<dbReference type="PIRSF" id="PIRSF000883">
    <property type="entry name" value="Pesterase_MJ0912"/>
    <property type="match status" value="1"/>
</dbReference>
<dbReference type="EC" id="3.1.4.-" evidence="2"/>
<dbReference type="NCBIfam" id="TIGR00040">
    <property type="entry name" value="yfcE"/>
    <property type="match status" value="1"/>
</dbReference>
<dbReference type="EMBL" id="LCFD01000002">
    <property type="protein sequence ID" value="KKS87456.1"/>
    <property type="molecule type" value="Genomic_DNA"/>
</dbReference>
<dbReference type="InterPro" id="IPR050126">
    <property type="entry name" value="Ap4A_hydrolase"/>
</dbReference>
<dbReference type="GO" id="GO:0005737">
    <property type="term" value="C:cytoplasm"/>
    <property type="evidence" value="ECO:0007669"/>
    <property type="project" value="TreeGrafter"/>
</dbReference>
<evidence type="ECO:0000259" key="3">
    <source>
        <dbReference type="Pfam" id="PF12850"/>
    </source>
</evidence>
<proteinExistence type="inferred from homology"/>
<dbReference type="PATRIC" id="fig|1618446.3.peg.301"/>
<reference evidence="4 5" key="1">
    <citation type="journal article" date="2015" name="Nature">
        <title>rRNA introns, odd ribosomes, and small enigmatic genomes across a large radiation of phyla.</title>
        <authorList>
            <person name="Brown C.T."/>
            <person name="Hug L.A."/>
            <person name="Thomas B.C."/>
            <person name="Sharon I."/>
            <person name="Castelle C.J."/>
            <person name="Singh A."/>
            <person name="Wilkins M.J."/>
            <person name="Williams K.H."/>
            <person name="Banfield J.F."/>
        </authorList>
    </citation>
    <scope>NUCLEOTIDE SEQUENCE [LARGE SCALE GENOMIC DNA]</scope>
</reference>
<dbReference type="Gene3D" id="3.60.21.10">
    <property type="match status" value="1"/>
</dbReference>
<dbReference type="STRING" id="1618446.UV61_C0002G0177"/>
<feature type="domain" description="Calcineurin-like phosphoesterase" evidence="3">
    <location>
        <begin position="9"/>
        <end position="200"/>
    </location>
</feature>
<comment type="caution">
    <text evidence="4">The sequence shown here is derived from an EMBL/GenBank/DDBJ whole genome shotgun (WGS) entry which is preliminary data.</text>
</comment>
<protein>
    <recommendedName>
        <fullName evidence="2">Phosphoesterase</fullName>
        <ecNumber evidence="2">3.1.4.-</ecNumber>
    </recommendedName>
</protein>
<evidence type="ECO:0000313" key="5">
    <source>
        <dbReference type="Proteomes" id="UP000034050"/>
    </source>
</evidence>
<accession>A0A0G1EWR8</accession>
<dbReference type="Proteomes" id="UP000034050">
    <property type="component" value="Unassembled WGS sequence"/>
</dbReference>
<dbReference type="InterPro" id="IPR000979">
    <property type="entry name" value="Phosphodiesterase_MJ0936/Vps29"/>
</dbReference>
<comment type="cofactor">
    <cofactor evidence="2">
        <name>a divalent metal cation</name>
        <dbReference type="ChEBI" id="CHEBI:60240"/>
    </cofactor>
</comment>
<dbReference type="GO" id="GO:0016791">
    <property type="term" value="F:phosphatase activity"/>
    <property type="evidence" value="ECO:0007669"/>
    <property type="project" value="TreeGrafter"/>
</dbReference>
<gene>
    <name evidence="4" type="ORF">UV61_C0002G0177</name>
</gene>
<evidence type="ECO:0000313" key="4">
    <source>
        <dbReference type="EMBL" id="KKS87456.1"/>
    </source>
</evidence>
<comment type="similarity">
    <text evidence="1 2">Belongs to the metallophosphoesterase superfamily. YfcE family.</text>
</comment>
<evidence type="ECO:0000256" key="2">
    <source>
        <dbReference type="RuleBase" id="RU362039"/>
    </source>
</evidence>
<dbReference type="AlphaFoldDB" id="A0A0G1EWR8"/>
<dbReference type="PANTHER" id="PTHR42850:SF2">
    <property type="entry name" value="BLL5683 PROTEIN"/>
    <property type="match status" value="1"/>
</dbReference>
<evidence type="ECO:0000256" key="1">
    <source>
        <dbReference type="ARBA" id="ARBA00008950"/>
    </source>
</evidence>
<dbReference type="InterPro" id="IPR024654">
    <property type="entry name" value="Calcineurin-like_PHP_lpxH"/>
</dbReference>
<dbReference type="GO" id="GO:0046872">
    <property type="term" value="F:metal ion binding"/>
    <property type="evidence" value="ECO:0007669"/>
    <property type="project" value="UniProtKB-KW"/>
</dbReference>
<dbReference type="PANTHER" id="PTHR42850">
    <property type="entry name" value="METALLOPHOSPHOESTERASE"/>
    <property type="match status" value="1"/>
</dbReference>
<sequence length="243" mass="27939">MPGDTGNNMKYALISDIHANPLALELVLRDITLHDIDKLLIAGDFVGYYYRPDVCFELLEEWNWIGVQGNHDQTLQDFVSGNSVMMQIYREEYGSGLDEAVKRLTLNQRKLLSSLPEKRELLIDEQKVLLCHGSPWSINERIYPDAKLEVFTRISSLEYDWVILGHTHYPLVQETNQTLIVNPGSVGQPRDIGGLASWMVVDFGKRTCQLKRVKFPTQKLIRETKLLDPKVPYLAEVLMRKPR</sequence>
<dbReference type="InterPro" id="IPR011152">
    <property type="entry name" value="Pesterase_MJ0912"/>
</dbReference>
<dbReference type="Pfam" id="PF12850">
    <property type="entry name" value="Metallophos_2"/>
    <property type="match status" value="1"/>
</dbReference>
<keyword evidence="2" id="KW-0479">Metal-binding</keyword>
<dbReference type="InterPro" id="IPR029052">
    <property type="entry name" value="Metallo-depent_PP-like"/>
</dbReference>
<organism evidence="4 5">
    <name type="scientific">Candidatus Gottesmanbacteria bacterium GW2011_GWB1_43_11</name>
    <dbReference type="NCBI Taxonomy" id="1618446"/>
    <lineage>
        <taxon>Bacteria</taxon>
        <taxon>Candidatus Gottesmaniibacteriota</taxon>
    </lineage>
</organism>
<name>A0A0G1EWR8_9BACT</name>
<dbReference type="SUPFAM" id="SSF56300">
    <property type="entry name" value="Metallo-dependent phosphatases"/>
    <property type="match status" value="1"/>
</dbReference>